<organism evidence="1 2">
    <name type="scientific">Avena sativa</name>
    <name type="common">Oat</name>
    <dbReference type="NCBI Taxonomy" id="4498"/>
    <lineage>
        <taxon>Eukaryota</taxon>
        <taxon>Viridiplantae</taxon>
        <taxon>Streptophyta</taxon>
        <taxon>Embryophyta</taxon>
        <taxon>Tracheophyta</taxon>
        <taxon>Spermatophyta</taxon>
        <taxon>Magnoliopsida</taxon>
        <taxon>Liliopsida</taxon>
        <taxon>Poales</taxon>
        <taxon>Poaceae</taxon>
        <taxon>BOP clade</taxon>
        <taxon>Pooideae</taxon>
        <taxon>Poodae</taxon>
        <taxon>Poeae</taxon>
        <taxon>Poeae Chloroplast Group 1 (Aveneae type)</taxon>
        <taxon>Aveninae</taxon>
        <taxon>Avena</taxon>
    </lineage>
</organism>
<protein>
    <submittedName>
        <fullName evidence="1">Uncharacterized protein</fullName>
    </submittedName>
</protein>
<name>A0ACD5ZS36_AVESA</name>
<reference evidence="1" key="1">
    <citation type="submission" date="2021-05" db="EMBL/GenBank/DDBJ databases">
        <authorList>
            <person name="Scholz U."/>
            <person name="Mascher M."/>
            <person name="Fiebig A."/>
        </authorList>
    </citation>
    <scope>NUCLEOTIDE SEQUENCE [LARGE SCALE GENOMIC DNA]</scope>
</reference>
<sequence length="674" mass="72076">MALAAGATAEQQDAGQGVGAAEWRVNVPADAGEHDNVKGGGWRRACCTAPLPSWSWLFSWMAAPRDRVAGFGRMVWKVGADDPRRVVHGLKVALALTLCSVFYYVHPLYDFTGGNALWAVLTVVVVFEYTVGACLYKGLNRAMATVAGGSLALGVHWAASQSSKELQPYVLAGSLFVMATVATFSRFIPTMKAKFDYGVTVFILTYCLVSVSGYRVDEVVYMAQQRLTTIAIGAFVCFAVCTFVFPVWAGQELHLLVARNMDKLAAAAEGCVEDYFSDVDGAAATTGEKPGRRTLSEKSSRYKFVLNAKANEDSLANLAKWEPGHGKFGFRHPYGQYQKVGAAMRCCAYCIDALAACVGSEAQTPPHVKKHLAGTCLALSRHLAAVLREASGSVTSMTRSDRLGLVVADMNAAAQELRDELRCLATVLEEGEDESSETEHEKDAATPPLIEVLPLFSAASLLLEVCARAEGVIGAVETLATTARFKKADHGEKAALDTEASVPVSTSNPVDADASQEIHVKVAGEKETAQKAKASSSNAPRNQVGELIKVLMRRQSTKKWARGDTKVSPKPPLDLAVTVPSPRNRAMELAGHGPVGPSPRNRPVELAGHATAMPSPRVRSVELSAGHAPVLPSPRNRSMDFANHGPVVPSPRNRSMDFAANTPGQRSRSILGMA</sequence>
<accession>A0ACD5ZS36</accession>
<proteinExistence type="predicted"/>
<reference evidence="1" key="2">
    <citation type="submission" date="2025-09" db="UniProtKB">
        <authorList>
            <consortium name="EnsemblPlants"/>
        </authorList>
    </citation>
    <scope>IDENTIFICATION</scope>
</reference>
<dbReference type="EnsemblPlants" id="AVESA.00010b.r2.7AG1246050.1">
    <property type="protein sequence ID" value="AVESA.00010b.r2.7AG1246050.1.CDS"/>
    <property type="gene ID" value="AVESA.00010b.r2.7AG1246050"/>
</dbReference>
<evidence type="ECO:0000313" key="1">
    <source>
        <dbReference type="EnsemblPlants" id="AVESA.00010b.r2.7AG1246050.1.CDS"/>
    </source>
</evidence>
<keyword evidence="2" id="KW-1185">Reference proteome</keyword>
<dbReference type="Proteomes" id="UP001732700">
    <property type="component" value="Chromosome 7A"/>
</dbReference>
<evidence type="ECO:0000313" key="2">
    <source>
        <dbReference type="Proteomes" id="UP001732700"/>
    </source>
</evidence>